<reference evidence="2 3" key="2">
    <citation type="submission" date="2018-11" db="EMBL/GenBank/DDBJ databases">
        <authorList>
            <consortium name="Pathogen Informatics"/>
        </authorList>
    </citation>
    <scope>NUCLEOTIDE SEQUENCE [LARGE SCALE GENOMIC DNA]</scope>
</reference>
<dbReference type="Proteomes" id="UP000271098">
    <property type="component" value="Unassembled WGS sequence"/>
</dbReference>
<name>A0A183DGP5_9BILA</name>
<dbReference type="WBParaSite" id="GPUH_0000789501-mRNA-1">
    <property type="protein sequence ID" value="GPUH_0000789501-mRNA-1"/>
    <property type="gene ID" value="GPUH_0000789501"/>
</dbReference>
<dbReference type="AlphaFoldDB" id="A0A183DGP5"/>
<sequence>TLTRFFEKGNSKKTPPSDTFGYPEIRSDKLRVTLREHAIVLLDVLIEAIDINDYNKLTLSLQACYILRFKLFTK</sequence>
<accession>A0A183DGP5</accession>
<feature type="region of interest" description="Disordered" evidence="1">
    <location>
        <begin position="1"/>
        <end position="20"/>
    </location>
</feature>
<evidence type="ECO:0000313" key="2">
    <source>
        <dbReference type="EMBL" id="VDK60008.1"/>
    </source>
</evidence>
<protein>
    <submittedName>
        <fullName evidence="4">Ras-GEF domain-containing protein</fullName>
    </submittedName>
</protein>
<gene>
    <name evidence="2" type="ORF">GPUH_LOCUS7886</name>
</gene>
<organism evidence="4">
    <name type="scientific">Gongylonema pulchrum</name>
    <dbReference type="NCBI Taxonomy" id="637853"/>
    <lineage>
        <taxon>Eukaryota</taxon>
        <taxon>Metazoa</taxon>
        <taxon>Ecdysozoa</taxon>
        <taxon>Nematoda</taxon>
        <taxon>Chromadorea</taxon>
        <taxon>Rhabditida</taxon>
        <taxon>Spirurina</taxon>
        <taxon>Spiruromorpha</taxon>
        <taxon>Spiruroidea</taxon>
        <taxon>Gongylonematidae</taxon>
        <taxon>Gongylonema</taxon>
    </lineage>
</organism>
<reference evidence="4" key="1">
    <citation type="submission" date="2016-06" db="UniProtKB">
        <authorList>
            <consortium name="WormBaseParasite"/>
        </authorList>
    </citation>
    <scope>IDENTIFICATION</scope>
</reference>
<evidence type="ECO:0000256" key="1">
    <source>
        <dbReference type="SAM" id="MobiDB-lite"/>
    </source>
</evidence>
<evidence type="ECO:0000313" key="3">
    <source>
        <dbReference type="Proteomes" id="UP000271098"/>
    </source>
</evidence>
<dbReference type="EMBL" id="UYRT01021518">
    <property type="protein sequence ID" value="VDK60008.1"/>
    <property type="molecule type" value="Genomic_DNA"/>
</dbReference>
<keyword evidence="3" id="KW-1185">Reference proteome</keyword>
<feature type="compositionally biased region" description="Basic and acidic residues" evidence="1">
    <location>
        <begin position="1"/>
        <end position="10"/>
    </location>
</feature>
<evidence type="ECO:0000313" key="4">
    <source>
        <dbReference type="WBParaSite" id="GPUH_0000789501-mRNA-1"/>
    </source>
</evidence>
<proteinExistence type="predicted"/>